<keyword evidence="1" id="KW-0175">Coiled coil</keyword>
<name>A0A0N0IVV2_CHRID</name>
<protein>
    <submittedName>
        <fullName evidence="2">Uncharacterized protein</fullName>
    </submittedName>
</protein>
<comment type="caution">
    <text evidence="2">The sequence shown here is derived from an EMBL/GenBank/DDBJ whole genome shotgun (WGS) entry which is preliminary data.</text>
</comment>
<reference evidence="2 3" key="1">
    <citation type="journal article" date="2015" name="Genom Data">
        <title>Draft genome sequence of a multidrug-resistant Chryseobacterium indologenes isolate from Malaysia.</title>
        <authorList>
            <person name="Yu C.Y."/>
            <person name="Ang G.Y."/>
            <person name="Cheng H.J."/>
            <person name="Cheong Y.M."/>
            <person name="Yin W.F."/>
            <person name="Chan K.G."/>
        </authorList>
    </citation>
    <scope>NUCLEOTIDE SEQUENCE [LARGE SCALE GENOMIC DNA]</scope>
    <source>
        <strain evidence="2 3">CI_885</strain>
    </source>
</reference>
<proteinExistence type="predicted"/>
<reference evidence="3" key="2">
    <citation type="submission" date="2015-09" db="EMBL/GenBank/DDBJ databases">
        <title>Draft genome sequence of a multidrug-resistant Chryseobacterium indologenes isolate from Malaysia.</title>
        <authorList>
            <person name="Yu C.Y."/>
            <person name="Ang G.Y."/>
            <person name="Chan K.-G."/>
        </authorList>
    </citation>
    <scope>NUCLEOTIDE SEQUENCE [LARGE SCALE GENOMIC DNA]</scope>
    <source>
        <strain evidence="3">CI_885</strain>
    </source>
</reference>
<evidence type="ECO:0000313" key="3">
    <source>
        <dbReference type="Proteomes" id="UP000037953"/>
    </source>
</evidence>
<dbReference type="Proteomes" id="UP000037953">
    <property type="component" value="Unassembled WGS sequence"/>
</dbReference>
<evidence type="ECO:0000313" key="2">
    <source>
        <dbReference type="EMBL" id="KPE50782.1"/>
    </source>
</evidence>
<gene>
    <name evidence="2" type="ORF">AOB46_13430</name>
</gene>
<dbReference type="AlphaFoldDB" id="A0A0N0IVV2"/>
<feature type="coiled-coil region" evidence="1">
    <location>
        <begin position="77"/>
        <end position="111"/>
    </location>
</feature>
<organism evidence="2 3">
    <name type="scientific">Chryseobacterium indologenes</name>
    <name type="common">Flavobacterium indologenes</name>
    <dbReference type="NCBI Taxonomy" id="253"/>
    <lineage>
        <taxon>Bacteria</taxon>
        <taxon>Pseudomonadati</taxon>
        <taxon>Bacteroidota</taxon>
        <taxon>Flavobacteriia</taxon>
        <taxon>Flavobacteriales</taxon>
        <taxon>Weeksellaceae</taxon>
        <taxon>Chryseobacterium group</taxon>
        <taxon>Chryseobacterium</taxon>
    </lineage>
</organism>
<dbReference type="OrthoDB" id="1362060at2"/>
<dbReference type="RefSeq" id="WP_062700169.1">
    <property type="nucleotide sequence ID" value="NZ_LJOD01000008.1"/>
</dbReference>
<evidence type="ECO:0000256" key="1">
    <source>
        <dbReference type="SAM" id="Coils"/>
    </source>
</evidence>
<accession>A0A0N0IVV2</accession>
<dbReference type="EMBL" id="LJOD01000008">
    <property type="protein sequence ID" value="KPE50782.1"/>
    <property type="molecule type" value="Genomic_DNA"/>
</dbReference>
<dbReference type="PATRIC" id="fig|253.9.peg.4558"/>
<sequence length="254" mass="29371">MKKIVTGLSLMMSFAVWGQKASGKTQNLVQYSYQTFGCDNKGYFNPAKYKKSEIDDTYKLLYKFSGLYFDSPTVFKLSGLEDIRKNKNTYLQKLEQQYQEKKKELYGLKVIDLPVWKDLHKQAMQTFENEYQLSKDDITAFSDPSSLKNSKFYNTCREQIDAITASDKQKMYATWKSHAEASSRRNSNPQAVMATFNAKFNDPQKDDYALIDLIGISFHNCANNSFRPAVDEEGTVYKTFDKIFTKLKMDCDEP</sequence>